<accession>A0A6A6INM5</accession>
<evidence type="ECO:0000313" key="3">
    <source>
        <dbReference type="Proteomes" id="UP000800094"/>
    </source>
</evidence>
<dbReference type="OrthoDB" id="5362512at2759"/>
<organism evidence="2 3">
    <name type="scientific">Trematosphaeria pertusa</name>
    <dbReference type="NCBI Taxonomy" id="390896"/>
    <lineage>
        <taxon>Eukaryota</taxon>
        <taxon>Fungi</taxon>
        <taxon>Dikarya</taxon>
        <taxon>Ascomycota</taxon>
        <taxon>Pezizomycotina</taxon>
        <taxon>Dothideomycetes</taxon>
        <taxon>Pleosporomycetidae</taxon>
        <taxon>Pleosporales</taxon>
        <taxon>Massarineae</taxon>
        <taxon>Trematosphaeriaceae</taxon>
        <taxon>Trematosphaeria</taxon>
    </lineage>
</organism>
<evidence type="ECO:0000313" key="2">
    <source>
        <dbReference type="EMBL" id="KAF2251986.1"/>
    </source>
</evidence>
<feature type="non-terminal residue" evidence="2">
    <location>
        <position position="343"/>
    </location>
</feature>
<dbReference type="RefSeq" id="XP_033686990.1">
    <property type="nucleotide sequence ID" value="XM_033834763.1"/>
</dbReference>
<proteinExistence type="predicted"/>
<dbReference type="PANTHER" id="PTHR33112">
    <property type="entry name" value="DOMAIN PROTEIN, PUTATIVE-RELATED"/>
    <property type="match status" value="1"/>
</dbReference>
<dbReference type="GeneID" id="54588093"/>
<reference evidence="2" key="1">
    <citation type="journal article" date="2020" name="Stud. Mycol.">
        <title>101 Dothideomycetes genomes: a test case for predicting lifestyles and emergence of pathogens.</title>
        <authorList>
            <person name="Haridas S."/>
            <person name="Albert R."/>
            <person name="Binder M."/>
            <person name="Bloem J."/>
            <person name="Labutti K."/>
            <person name="Salamov A."/>
            <person name="Andreopoulos B."/>
            <person name="Baker S."/>
            <person name="Barry K."/>
            <person name="Bills G."/>
            <person name="Bluhm B."/>
            <person name="Cannon C."/>
            <person name="Castanera R."/>
            <person name="Culley D."/>
            <person name="Daum C."/>
            <person name="Ezra D."/>
            <person name="Gonzalez J."/>
            <person name="Henrissat B."/>
            <person name="Kuo A."/>
            <person name="Liang C."/>
            <person name="Lipzen A."/>
            <person name="Lutzoni F."/>
            <person name="Magnuson J."/>
            <person name="Mondo S."/>
            <person name="Nolan M."/>
            <person name="Ohm R."/>
            <person name="Pangilinan J."/>
            <person name="Park H.-J."/>
            <person name="Ramirez L."/>
            <person name="Alfaro M."/>
            <person name="Sun H."/>
            <person name="Tritt A."/>
            <person name="Yoshinaga Y."/>
            <person name="Zwiers L.-H."/>
            <person name="Turgeon B."/>
            <person name="Goodwin S."/>
            <person name="Spatafora J."/>
            <person name="Crous P."/>
            <person name="Grigoriev I."/>
        </authorList>
    </citation>
    <scope>NUCLEOTIDE SEQUENCE</scope>
    <source>
        <strain evidence="2">CBS 122368</strain>
    </source>
</reference>
<sequence length="343" mass="39000">MSDCMANHEECEEPIRTQLPKRIIDLGQNHDNNEMKLVETSRSTSTYAALSHCWGKHCPLSTTTSSLSLRKQKLEWISLPSTFKDAVTVTRRLGLRYLWIDSLCIIQDDNVDWQTESAKMGAYYRNAHIVIAASSSPDPTYSFLGPRQTAVPHPFKLDIQHDDGSICKIRARPVVKTGLSLDPLDKRAWTFQEQYLAIRLLRFTGSELVWNCRTRASCECRSRHLSTPGDAINMMALGRYCTSITNAYPAQKLFTMWQGMIYSYTRRQLTKRSDKLPAISGIAALVQQRTGSSYIAGLWKDNIVHDLRWNTAPSMISFPNFSTDVPANHDITKLFDFPQLRTS</sequence>
<dbReference type="Pfam" id="PF06985">
    <property type="entry name" value="HET"/>
    <property type="match status" value="1"/>
</dbReference>
<gene>
    <name evidence="2" type="ORF">BU26DRAFT_590322</name>
</gene>
<feature type="domain" description="Heterokaryon incompatibility" evidence="1">
    <location>
        <begin position="47"/>
        <end position="193"/>
    </location>
</feature>
<keyword evidence="3" id="KW-1185">Reference proteome</keyword>
<dbReference type="Proteomes" id="UP000800094">
    <property type="component" value="Unassembled WGS sequence"/>
</dbReference>
<name>A0A6A6INM5_9PLEO</name>
<protein>
    <submittedName>
        <fullName evidence="2">HET-domain-containing protein</fullName>
    </submittedName>
</protein>
<dbReference type="InterPro" id="IPR010730">
    <property type="entry name" value="HET"/>
</dbReference>
<dbReference type="EMBL" id="ML987192">
    <property type="protein sequence ID" value="KAF2251986.1"/>
    <property type="molecule type" value="Genomic_DNA"/>
</dbReference>
<dbReference type="PANTHER" id="PTHR33112:SF16">
    <property type="entry name" value="HETEROKARYON INCOMPATIBILITY DOMAIN-CONTAINING PROTEIN"/>
    <property type="match status" value="1"/>
</dbReference>
<evidence type="ECO:0000259" key="1">
    <source>
        <dbReference type="Pfam" id="PF06985"/>
    </source>
</evidence>
<dbReference type="AlphaFoldDB" id="A0A6A6INM5"/>